<dbReference type="HOGENOM" id="CLU_577476_0_0_1"/>
<dbReference type="AlphaFoldDB" id="A8PG29"/>
<evidence type="ECO:0000259" key="1">
    <source>
        <dbReference type="PROSITE" id="PS50181"/>
    </source>
</evidence>
<dbReference type="InParanoid" id="A8PG29"/>
<gene>
    <name evidence="2" type="ORF">CC1G_08275</name>
</gene>
<dbReference type="Gene3D" id="1.20.1280.50">
    <property type="match status" value="1"/>
</dbReference>
<sequence>MSSPDLNVDQVNAALSINPALLSSFTVPDGATIHQSQEHLKILNQIRSLISSDPHFMHKDRGKRIRNAEIKHATAYHKSLTSGARVRSLPNEVLAHIFSFLPQEEVDGIKSPYRNYSLVCKRWYSFIQDHTPLWTKLNIDVGRLNPIKSNKLLKRALGNSKCAGMNVSLTYGECNSDSFQPPSPTPAWASLLKASQHRWVSLTVVGTSIHALVQFGLVGPKVELPNVHSVIYISGEHRSSVSKPSSVSRLPDSGAVTTRDRLLGLLPACTSITLVGSSGIHRTLPCSLLKSQTTSLTFSTSNGWIIQIPLVITYLQYTAAHLKRLVIGGNEIAAPSFHTSSLAPKARDMASLPRHLKVVLRRLKVLELGMPMSKVYLRLLRTPGLEELVVNLGDPFINTYYGTSCTGFHYIRKFVWRNKVEYLDTGRFKVKTLVIRGLEPQAVTEGLIKTMKELDTVEKGPSSRFLLQQILGK</sequence>
<accession>A8PG29</accession>
<dbReference type="VEuPathDB" id="FungiDB:CC1G_08275"/>
<organism evidence="2 3">
    <name type="scientific">Coprinopsis cinerea (strain Okayama-7 / 130 / ATCC MYA-4618 / FGSC 9003)</name>
    <name type="common">Inky cap fungus</name>
    <name type="synonym">Hormographiella aspergillata</name>
    <dbReference type="NCBI Taxonomy" id="240176"/>
    <lineage>
        <taxon>Eukaryota</taxon>
        <taxon>Fungi</taxon>
        <taxon>Dikarya</taxon>
        <taxon>Basidiomycota</taxon>
        <taxon>Agaricomycotina</taxon>
        <taxon>Agaricomycetes</taxon>
        <taxon>Agaricomycetidae</taxon>
        <taxon>Agaricales</taxon>
        <taxon>Agaricineae</taxon>
        <taxon>Psathyrellaceae</taxon>
        <taxon>Coprinopsis</taxon>
    </lineage>
</organism>
<protein>
    <recommendedName>
        <fullName evidence="1">F-box domain-containing protein</fullName>
    </recommendedName>
</protein>
<dbReference type="InterPro" id="IPR001810">
    <property type="entry name" value="F-box_dom"/>
</dbReference>
<dbReference type="EMBL" id="AACS02000002">
    <property type="protein sequence ID" value="EAU80668.2"/>
    <property type="molecule type" value="Genomic_DNA"/>
</dbReference>
<dbReference type="Proteomes" id="UP000001861">
    <property type="component" value="Unassembled WGS sequence"/>
</dbReference>
<keyword evidence="3" id="KW-1185">Reference proteome</keyword>
<dbReference type="OrthoDB" id="2994615at2759"/>
<name>A8PG29_COPC7</name>
<evidence type="ECO:0000313" key="3">
    <source>
        <dbReference type="Proteomes" id="UP000001861"/>
    </source>
</evidence>
<dbReference type="KEGG" id="cci:CC1G_08275"/>
<dbReference type="RefSeq" id="XP_001841131.2">
    <property type="nucleotide sequence ID" value="XM_001841079.2"/>
</dbReference>
<reference evidence="2 3" key="1">
    <citation type="journal article" date="2010" name="Proc. Natl. Acad. Sci. U.S.A.">
        <title>Insights into evolution of multicellular fungi from the assembled chromosomes of the mushroom Coprinopsis cinerea (Coprinus cinereus).</title>
        <authorList>
            <person name="Stajich J.E."/>
            <person name="Wilke S.K."/>
            <person name="Ahren D."/>
            <person name="Au C.H."/>
            <person name="Birren B.W."/>
            <person name="Borodovsky M."/>
            <person name="Burns C."/>
            <person name="Canback B."/>
            <person name="Casselton L.A."/>
            <person name="Cheng C.K."/>
            <person name="Deng J."/>
            <person name="Dietrich F.S."/>
            <person name="Fargo D.C."/>
            <person name="Farman M.L."/>
            <person name="Gathman A.C."/>
            <person name="Goldberg J."/>
            <person name="Guigo R."/>
            <person name="Hoegger P.J."/>
            <person name="Hooker J.B."/>
            <person name="Huggins A."/>
            <person name="James T.Y."/>
            <person name="Kamada T."/>
            <person name="Kilaru S."/>
            <person name="Kodira C."/>
            <person name="Kues U."/>
            <person name="Kupfer D."/>
            <person name="Kwan H.S."/>
            <person name="Lomsadze A."/>
            <person name="Li W."/>
            <person name="Lilly W.W."/>
            <person name="Ma L.J."/>
            <person name="Mackey A.J."/>
            <person name="Manning G."/>
            <person name="Martin F."/>
            <person name="Muraguchi H."/>
            <person name="Natvig D.O."/>
            <person name="Palmerini H."/>
            <person name="Ramesh M.A."/>
            <person name="Rehmeyer C.J."/>
            <person name="Roe B.A."/>
            <person name="Shenoy N."/>
            <person name="Stanke M."/>
            <person name="Ter-Hovhannisyan V."/>
            <person name="Tunlid A."/>
            <person name="Velagapudi R."/>
            <person name="Vision T.J."/>
            <person name="Zeng Q."/>
            <person name="Zolan M.E."/>
            <person name="Pukkila P.J."/>
        </authorList>
    </citation>
    <scope>NUCLEOTIDE SEQUENCE [LARGE SCALE GENOMIC DNA]</scope>
    <source>
        <strain evidence="3">Okayama-7 / 130 / ATCC MYA-4618 / FGSC 9003</strain>
    </source>
</reference>
<dbReference type="PROSITE" id="PS50181">
    <property type="entry name" value="FBOX"/>
    <property type="match status" value="1"/>
</dbReference>
<proteinExistence type="predicted"/>
<dbReference type="GeneID" id="6017804"/>
<feature type="domain" description="F-box" evidence="1">
    <location>
        <begin position="83"/>
        <end position="137"/>
    </location>
</feature>
<dbReference type="Pfam" id="PF12937">
    <property type="entry name" value="F-box-like"/>
    <property type="match status" value="1"/>
</dbReference>
<dbReference type="SUPFAM" id="SSF81383">
    <property type="entry name" value="F-box domain"/>
    <property type="match status" value="1"/>
</dbReference>
<comment type="caution">
    <text evidence="2">The sequence shown here is derived from an EMBL/GenBank/DDBJ whole genome shotgun (WGS) entry which is preliminary data.</text>
</comment>
<evidence type="ECO:0000313" key="2">
    <source>
        <dbReference type="EMBL" id="EAU80668.2"/>
    </source>
</evidence>
<dbReference type="InterPro" id="IPR036047">
    <property type="entry name" value="F-box-like_dom_sf"/>
</dbReference>